<dbReference type="InterPro" id="IPR038765">
    <property type="entry name" value="Papain-like_cys_pep_sf"/>
</dbReference>
<organism evidence="8 9">
    <name type="scientific">Heyndrickxia camelliae</name>
    <dbReference type="NCBI Taxonomy" id="1707093"/>
    <lineage>
        <taxon>Bacteria</taxon>
        <taxon>Bacillati</taxon>
        <taxon>Bacillota</taxon>
        <taxon>Bacilli</taxon>
        <taxon>Bacillales</taxon>
        <taxon>Bacillaceae</taxon>
        <taxon>Heyndrickxia</taxon>
    </lineage>
</organism>
<gene>
    <name evidence="8" type="ORF">CWO92_18095</name>
</gene>
<feature type="active site" evidence="7">
    <location>
        <position position="385"/>
    </location>
</feature>
<sequence>MVNGISTKLVERFSEKVNDSIPGRIVKNAVIKNGIDAVAENRDAIVAMNHVFSDEIETGKVSNQKQSGRCWMFAALNTFHHKMNREFQLKDFELSQNYVNFWDKFEKANYFLESVLETANEPLDGRLVSWILSTPQQDGGQWDMFVSLVKKYGVVPKQAMPETFQSSSSMRLNAILNTKLREDAVKLRNMSSKGGTEEELNKTKEEMLSDIYKILTLSLGEPPRTFNFEYRNKNNTFYRDLAITPQQFYEKYIGLDLDEYVSIINAPTQDKPYGKTYTVQYLGNVVEGNQIKYLNVDMDTMKELAIKQIQDNESVWFGCDVGKLSNKDHGIMDLDLYDYESTLGIEMSMSKAERLDYKGSVMTHAMVLTGVNLVEGKPNRWKVENSWGEKVGNKGYFVMSDKWMDEYTYQIVVNKKHLSDDLKKAWEKDPIELKPWDPMGSLAK</sequence>
<feature type="active site" evidence="7">
    <location>
        <position position="364"/>
    </location>
</feature>
<evidence type="ECO:0000256" key="3">
    <source>
        <dbReference type="ARBA" id="ARBA00022670"/>
    </source>
</evidence>
<evidence type="ECO:0000313" key="9">
    <source>
        <dbReference type="Proteomes" id="UP000233440"/>
    </source>
</evidence>
<evidence type="ECO:0000256" key="1">
    <source>
        <dbReference type="ARBA" id="ARBA00000423"/>
    </source>
</evidence>
<dbReference type="PROSITE" id="PS00139">
    <property type="entry name" value="THIOL_PROTEASE_CYS"/>
    <property type="match status" value="1"/>
</dbReference>
<keyword evidence="3 6" id="KW-0645">Protease</keyword>
<comment type="catalytic activity">
    <reaction evidence="1">
        <text>Inactivates bleomycin B2 (a cytotoxic glycometallopeptide) by hydrolysis of a carboxyamide bond of beta-aminoalanine, but also shows general aminopeptidase activity. The specificity varies somewhat with source, but amino acid arylamides of Met, Leu and Ala are preferred.</text>
        <dbReference type="EC" id="3.4.22.40"/>
    </reaction>
</comment>
<feature type="active site" evidence="7">
    <location>
        <position position="70"/>
    </location>
</feature>
<dbReference type="PANTHER" id="PTHR10363">
    <property type="entry name" value="BLEOMYCIN HYDROLASE"/>
    <property type="match status" value="1"/>
</dbReference>
<dbReference type="InterPro" id="IPR000169">
    <property type="entry name" value="Pept_cys_AS"/>
</dbReference>
<comment type="similarity">
    <text evidence="6">Belongs to the peptidase C1 family.</text>
</comment>
<accession>A0A2N3LGK3</accession>
<dbReference type="Proteomes" id="UP000233440">
    <property type="component" value="Unassembled WGS sequence"/>
</dbReference>
<dbReference type="GO" id="GO:0043418">
    <property type="term" value="P:homocysteine catabolic process"/>
    <property type="evidence" value="ECO:0007669"/>
    <property type="project" value="TreeGrafter"/>
</dbReference>
<keyword evidence="5 6" id="KW-0788">Thiol protease</keyword>
<dbReference type="InterPro" id="IPR025660">
    <property type="entry name" value="Pept_his_AS"/>
</dbReference>
<evidence type="ECO:0000256" key="7">
    <source>
        <dbReference type="PIRSR" id="PIRSR005700-1"/>
    </source>
</evidence>
<evidence type="ECO:0000313" key="8">
    <source>
        <dbReference type="EMBL" id="PKR83697.1"/>
    </source>
</evidence>
<dbReference type="CDD" id="cd00585">
    <property type="entry name" value="Peptidase_C1B"/>
    <property type="match status" value="1"/>
</dbReference>
<dbReference type="OrthoDB" id="1111399at2"/>
<keyword evidence="4 6" id="KW-0378">Hydrolase</keyword>
<dbReference type="InterPro" id="IPR004134">
    <property type="entry name" value="Peptidase_C1B"/>
</dbReference>
<dbReference type="Pfam" id="PF03051">
    <property type="entry name" value="Peptidase_C1_2"/>
    <property type="match status" value="1"/>
</dbReference>
<proteinExistence type="inferred from homology"/>
<keyword evidence="9" id="KW-1185">Reference proteome</keyword>
<evidence type="ECO:0000256" key="2">
    <source>
        <dbReference type="ARBA" id="ARBA00022438"/>
    </source>
</evidence>
<name>A0A2N3LGK3_9BACI</name>
<comment type="caution">
    <text evidence="8">The sequence shown here is derived from an EMBL/GenBank/DDBJ whole genome shotgun (WGS) entry which is preliminary data.</text>
</comment>
<dbReference type="GO" id="GO:0070005">
    <property type="term" value="F:cysteine-type aminopeptidase activity"/>
    <property type="evidence" value="ECO:0007669"/>
    <property type="project" value="InterPro"/>
</dbReference>
<dbReference type="GO" id="GO:0009636">
    <property type="term" value="P:response to toxic substance"/>
    <property type="evidence" value="ECO:0007669"/>
    <property type="project" value="TreeGrafter"/>
</dbReference>
<dbReference type="EMBL" id="PIQO01000016">
    <property type="protein sequence ID" value="PKR83697.1"/>
    <property type="molecule type" value="Genomic_DNA"/>
</dbReference>
<dbReference type="PANTHER" id="PTHR10363:SF2">
    <property type="entry name" value="BLEOMYCIN HYDROLASE"/>
    <property type="match status" value="1"/>
</dbReference>
<dbReference type="GO" id="GO:0004197">
    <property type="term" value="F:cysteine-type endopeptidase activity"/>
    <property type="evidence" value="ECO:0007669"/>
    <property type="project" value="UniProtKB-EC"/>
</dbReference>
<dbReference type="GO" id="GO:0006508">
    <property type="term" value="P:proteolysis"/>
    <property type="evidence" value="ECO:0007669"/>
    <property type="project" value="UniProtKB-KW"/>
</dbReference>
<dbReference type="Gene3D" id="3.90.70.10">
    <property type="entry name" value="Cysteine proteinases"/>
    <property type="match status" value="1"/>
</dbReference>
<dbReference type="GO" id="GO:0005737">
    <property type="term" value="C:cytoplasm"/>
    <property type="evidence" value="ECO:0007669"/>
    <property type="project" value="TreeGrafter"/>
</dbReference>
<dbReference type="AlphaFoldDB" id="A0A2N3LGK3"/>
<evidence type="ECO:0000256" key="4">
    <source>
        <dbReference type="ARBA" id="ARBA00022801"/>
    </source>
</evidence>
<reference evidence="8 9" key="1">
    <citation type="submission" date="2017-11" db="EMBL/GenBank/DDBJ databases">
        <title>Bacillus camelliae sp. nov., isolated from pu'er tea.</title>
        <authorList>
            <person name="Niu L."/>
        </authorList>
    </citation>
    <scope>NUCLEOTIDE SEQUENCE [LARGE SCALE GENOMIC DNA]</scope>
    <source>
        <strain evidence="8 9">7578-1</strain>
    </source>
</reference>
<keyword evidence="2 6" id="KW-0031">Aminopeptidase</keyword>
<protein>
    <recommendedName>
        <fullName evidence="6">Aminopeptidase</fullName>
    </recommendedName>
</protein>
<evidence type="ECO:0000256" key="5">
    <source>
        <dbReference type="ARBA" id="ARBA00022807"/>
    </source>
</evidence>
<dbReference type="FunFam" id="3.90.70.10:FF:000091">
    <property type="entry name" value="Aminopeptidase C"/>
    <property type="match status" value="1"/>
</dbReference>
<dbReference type="PIRSF" id="PIRSF005700">
    <property type="entry name" value="PepC"/>
    <property type="match status" value="1"/>
</dbReference>
<evidence type="ECO:0000256" key="6">
    <source>
        <dbReference type="PIRNR" id="PIRNR005700"/>
    </source>
</evidence>
<dbReference type="SUPFAM" id="SSF54001">
    <property type="entry name" value="Cysteine proteinases"/>
    <property type="match status" value="1"/>
</dbReference>
<dbReference type="RefSeq" id="WP_101355617.1">
    <property type="nucleotide sequence ID" value="NZ_PIQO01000016.1"/>
</dbReference>
<dbReference type="PROSITE" id="PS00639">
    <property type="entry name" value="THIOL_PROTEASE_HIS"/>
    <property type="match status" value="1"/>
</dbReference>